<gene>
    <name evidence="4" type="ORF">GCM10007971_17690</name>
</gene>
<proteinExistence type="predicted"/>
<organism evidence="4 5">
    <name type="scientific">Oceanobacillus indicireducens</name>
    <dbReference type="NCBI Taxonomy" id="1004261"/>
    <lineage>
        <taxon>Bacteria</taxon>
        <taxon>Bacillati</taxon>
        <taxon>Bacillota</taxon>
        <taxon>Bacilli</taxon>
        <taxon>Bacillales</taxon>
        <taxon>Bacillaceae</taxon>
        <taxon>Oceanobacillus</taxon>
    </lineage>
</organism>
<keyword evidence="2 4" id="KW-0808">Transferase</keyword>
<dbReference type="InterPro" id="IPR028098">
    <property type="entry name" value="Glyco_trans_4-like_N"/>
</dbReference>
<keyword evidence="1" id="KW-0328">Glycosyltransferase</keyword>
<protein>
    <submittedName>
        <fullName evidence="4">Glycosyl transferase</fullName>
    </submittedName>
</protein>
<sequence>MSKKVCMVVAYHPFLDARIFKKEAKSLQKMGYDVSMIVPRKNGNLFDIDGTPFKKSFRSNVFIHEGIKIVTYHAEKTRKSLNKVLSSEDVWETEGFNNPLTNLAMAEDADIYHTHEYLSLFAGIGIKRRMQKEKEKKVKLIYDSHELTPDPLHPRTSEEKRKNLEDKLFIMLKEVDYLITVSDSIKDWYIARMPDLPIEVIYNSPPLIKDVELKAYEGSQLTVGYEGNITHHKGNQEKIFGISEICSQKLDFQFKIIGGSQFGTPLKIPKHLTTIIKQTGWVDYHSIPKHMQAIDIGWIDLEEVHYSLNSDYALPNKFFSYLNNGVPVVVNKCQEMENFIRKHKCGYVIQKQQADAKDFANAFLYLKRNPEKLEKMSKNGRKVMEEIYSWEEMEKRLAGVYAKLLPTP</sequence>
<reference evidence="4" key="1">
    <citation type="journal article" date="2014" name="Int. J. Syst. Evol. Microbiol.">
        <title>Complete genome sequence of Corynebacterium casei LMG S-19264T (=DSM 44701T), isolated from a smear-ripened cheese.</title>
        <authorList>
            <consortium name="US DOE Joint Genome Institute (JGI-PGF)"/>
            <person name="Walter F."/>
            <person name="Albersmeier A."/>
            <person name="Kalinowski J."/>
            <person name="Ruckert C."/>
        </authorList>
    </citation>
    <scope>NUCLEOTIDE SEQUENCE</scope>
    <source>
        <strain evidence="4">JCM 17251</strain>
    </source>
</reference>
<evidence type="ECO:0000256" key="2">
    <source>
        <dbReference type="ARBA" id="ARBA00022679"/>
    </source>
</evidence>
<dbReference type="GO" id="GO:0016757">
    <property type="term" value="F:glycosyltransferase activity"/>
    <property type="evidence" value="ECO:0007669"/>
    <property type="project" value="UniProtKB-KW"/>
</dbReference>
<dbReference type="RefSeq" id="WP_188856858.1">
    <property type="nucleotide sequence ID" value="NZ_BMOS01000010.1"/>
</dbReference>
<keyword evidence="5" id="KW-1185">Reference proteome</keyword>
<evidence type="ECO:0000313" key="5">
    <source>
        <dbReference type="Proteomes" id="UP000624041"/>
    </source>
</evidence>
<dbReference type="EMBL" id="BMOS01000010">
    <property type="protein sequence ID" value="GGN57069.1"/>
    <property type="molecule type" value="Genomic_DNA"/>
</dbReference>
<evidence type="ECO:0000259" key="3">
    <source>
        <dbReference type="Pfam" id="PF13439"/>
    </source>
</evidence>
<reference evidence="4" key="2">
    <citation type="submission" date="2020-09" db="EMBL/GenBank/DDBJ databases">
        <authorList>
            <person name="Sun Q."/>
            <person name="Ohkuma M."/>
        </authorList>
    </citation>
    <scope>NUCLEOTIDE SEQUENCE</scope>
    <source>
        <strain evidence="4">JCM 17251</strain>
    </source>
</reference>
<dbReference type="Pfam" id="PF13439">
    <property type="entry name" value="Glyco_transf_4"/>
    <property type="match status" value="1"/>
</dbReference>
<name>A0A918D1K6_9BACI</name>
<evidence type="ECO:0000313" key="4">
    <source>
        <dbReference type="EMBL" id="GGN57069.1"/>
    </source>
</evidence>
<dbReference type="Proteomes" id="UP000624041">
    <property type="component" value="Unassembled WGS sequence"/>
</dbReference>
<dbReference type="PANTHER" id="PTHR12526:SF629">
    <property type="entry name" value="TEICHURONIC ACID BIOSYNTHESIS GLYCOSYLTRANSFERASE TUAH-RELATED"/>
    <property type="match status" value="1"/>
</dbReference>
<accession>A0A918D1K6</accession>
<dbReference type="AlphaFoldDB" id="A0A918D1K6"/>
<dbReference type="Gene3D" id="3.40.50.2000">
    <property type="entry name" value="Glycogen Phosphorylase B"/>
    <property type="match status" value="2"/>
</dbReference>
<dbReference type="PANTHER" id="PTHR12526">
    <property type="entry name" value="GLYCOSYLTRANSFERASE"/>
    <property type="match status" value="1"/>
</dbReference>
<feature type="domain" description="Glycosyltransferase subfamily 4-like N-terminal" evidence="3">
    <location>
        <begin position="24"/>
        <end position="203"/>
    </location>
</feature>
<evidence type="ECO:0000256" key="1">
    <source>
        <dbReference type="ARBA" id="ARBA00022676"/>
    </source>
</evidence>
<dbReference type="SUPFAM" id="SSF53756">
    <property type="entry name" value="UDP-Glycosyltransferase/glycogen phosphorylase"/>
    <property type="match status" value="1"/>
</dbReference>
<dbReference type="Pfam" id="PF13692">
    <property type="entry name" value="Glyco_trans_1_4"/>
    <property type="match status" value="1"/>
</dbReference>
<comment type="caution">
    <text evidence="4">The sequence shown here is derived from an EMBL/GenBank/DDBJ whole genome shotgun (WGS) entry which is preliminary data.</text>
</comment>